<keyword evidence="2" id="KW-1185">Reference proteome</keyword>
<organism evidence="1 2">
    <name type="scientific">Hyaloscypha variabilis (strain UAMH 11265 / GT02V1 / F)</name>
    <name type="common">Meliniomyces variabilis</name>
    <dbReference type="NCBI Taxonomy" id="1149755"/>
    <lineage>
        <taxon>Eukaryota</taxon>
        <taxon>Fungi</taxon>
        <taxon>Dikarya</taxon>
        <taxon>Ascomycota</taxon>
        <taxon>Pezizomycotina</taxon>
        <taxon>Leotiomycetes</taxon>
        <taxon>Helotiales</taxon>
        <taxon>Hyaloscyphaceae</taxon>
        <taxon>Hyaloscypha</taxon>
        <taxon>Hyaloscypha variabilis</taxon>
    </lineage>
</organism>
<name>A0A2J6RWK6_HYAVF</name>
<dbReference type="Proteomes" id="UP000235786">
    <property type="component" value="Unassembled WGS sequence"/>
</dbReference>
<dbReference type="AlphaFoldDB" id="A0A2J6RWK6"/>
<evidence type="ECO:0000313" key="1">
    <source>
        <dbReference type="EMBL" id="PMD42898.1"/>
    </source>
</evidence>
<dbReference type="OrthoDB" id="3759773at2759"/>
<reference evidence="1 2" key="1">
    <citation type="submission" date="2016-04" db="EMBL/GenBank/DDBJ databases">
        <title>A degradative enzymes factory behind the ericoid mycorrhizal symbiosis.</title>
        <authorList>
            <consortium name="DOE Joint Genome Institute"/>
            <person name="Martino E."/>
            <person name="Morin E."/>
            <person name="Grelet G."/>
            <person name="Kuo A."/>
            <person name="Kohler A."/>
            <person name="Daghino S."/>
            <person name="Barry K."/>
            <person name="Choi C."/>
            <person name="Cichocki N."/>
            <person name="Clum A."/>
            <person name="Copeland A."/>
            <person name="Hainaut M."/>
            <person name="Haridas S."/>
            <person name="Labutti K."/>
            <person name="Lindquist E."/>
            <person name="Lipzen A."/>
            <person name="Khouja H.-R."/>
            <person name="Murat C."/>
            <person name="Ohm R."/>
            <person name="Olson A."/>
            <person name="Spatafora J."/>
            <person name="Veneault-Fourrey C."/>
            <person name="Henrissat B."/>
            <person name="Grigoriev I."/>
            <person name="Martin F."/>
            <person name="Perotto S."/>
        </authorList>
    </citation>
    <scope>NUCLEOTIDE SEQUENCE [LARGE SCALE GENOMIC DNA]</scope>
    <source>
        <strain evidence="1 2">F</strain>
    </source>
</reference>
<sequence>MSSHDDGSSIVPSQLDSLYQHLRDLEPVRKHAIGQMLAAIAQRTQLEARLQQLKTLDSSNVNTNEHPPEKPALQLTELKSKVDLWSFRKQELDDRQSALRLEINILARPTLRHLELQDMADEILFRIFGYVNTWSPCDHLGIESEHATHLSSIKSLRLTCWRFCNASSHLLIPVVQVDMRQASLERLANISSHPTISKGVRVIRVILQHYNKFFAEDLQAFIGYQTATLDRDNASCAARTAHYSQLYGVPEDELLDAIAKVDKIVSIWATLNSADQADEHVMIYKSVLDRAYQEYAFLFQQQEKLRADGTFVQSIAAAFRRMPTVQSLELCDTHLERGRLRWTHIELANDPEALRCSIVQPMHWAMTTFQNLELPLGDVLVQMPGAILEAGGMFTTLEIQVPGLQYCSILPSTASNLQSATASIQRLKSFNFRSREFMHPDVESMIEPTQLQDLEVFTCALHTNSLENISLEFHYSWRFHYLPRLPTFSLGPLISIRSWQNLKTFKCVGMPLHLTELESFVDNLTVGIDEVKFHSLYLLTGSWAAALDIMRKSVAKRTSLEDPYGAECASMEREKSMAIFDYRAAGSQYSPADQYIMRLTDCNPIRDGNDEEVEN</sequence>
<gene>
    <name evidence="1" type="ORF">L207DRAFT_509500</name>
</gene>
<accession>A0A2J6RWK6</accession>
<protein>
    <submittedName>
        <fullName evidence="1">Uncharacterized protein</fullName>
    </submittedName>
</protein>
<dbReference type="STRING" id="1149755.A0A2J6RWK6"/>
<proteinExistence type="predicted"/>
<dbReference type="SUPFAM" id="SSF52047">
    <property type="entry name" value="RNI-like"/>
    <property type="match status" value="1"/>
</dbReference>
<evidence type="ECO:0000313" key="2">
    <source>
        <dbReference type="Proteomes" id="UP000235786"/>
    </source>
</evidence>
<dbReference type="EMBL" id="KZ613942">
    <property type="protein sequence ID" value="PMD42898.1"/>
    <property type="molecule type" value="Genomic_DNA"/>
</dbReference>